<keyword evidence="3" id="KW-1185">Reference proteome</keyword>
<evidence type="ECO:0000313" key="3">
    <source>
        <dbReference type="Proteomes" id="UP000604475"/>
    </source>
</evidence>
<evidence type="ECO:0000256" key="1">
    <source>
        <dbReference type="SAM" id="Phobius"/>
    </source>
</evidence>
<accession>A0A937UPS2</accession>
<protein>
    <submittedName>
        <fullName evidence="2">DUF4386 family protein</fullName>
    </submittedName>
</protein>
<feature type="transmembrane region" description="Helical" evidence="1">
    <location>
        <begin position="178"/>
        <end position="200"/>
    </location>
</feature>
<organism evidence="2 3">
    <name type="scientific">Frankia nepalensis</name>
    <dbReference type="NCBI Taxonomy" id="1836974"/>
    <lineage>
        <taxon>Bacteria</taxon>
        <taxon>Bacillati</taxon>
        <taxon>Actinomycetota</taxon>
        <taxon>Actinomycetes</taxon>
        <taxon>Frankiales</taxon>
        <taxon>Frankiaceae</taxon>
        <taxon>Frankia</taxon>
    </lineage>
</organism>
<feature type="transmembrane region" description="Helical" evidence="1">
    <location>
        <begin position="153"/>
        <end position="171"/>
    </location>
</feature>
<comment type="caution">
    <text evidence="2">The sequence shown here is derived from an EMBL/GenBank/DDBJ whole genome shotgun (WGS) entry which is preliminary data.</text>
</comment>
<dbReference type="EMBL" id="JAEACQ010000120">
    <property type="protein sequence ID" value="MBL7625876.1"/>
    <property type="molecule type" value="Genomic_DNA"/>
</dbReference>
<proteinExistence type="predicted"/>
<keyword evidence="1" id="KW-0472">Membrane</keyword>
<feature type="transmembrane region" description="Helical" evidence="1">
    <location>
        <begin position="63"/>
        <end position="85"/>
    </location>
</feature>
<dbReference type="RefSeq" id="WP_203007718.1">
    <property type="nucleotide sequence ID" value="NZ_JADWYV010000406.1"/>
</dbReference>
<keyword evidence="1" id="KW-1133">Transmembrane helix</keyword>
<name>A0A937UPS2_9ACTN</name>
<keyword evidence="1" id="KW-0812">Transmembrane</keyword>
<dbReference type="AlphaFoldDB" id="A0A937UPS2"/>
<reference evidence="2" key="1">
    <citation type="submission" date="2020-12" db="EMBL/GenBank/DDBJ databases">
        <title>Genomic characterization of non-nitrogen-fixing Frankia strains.</title>
        <authorList>
            <person name="Carlos-Shanley C."/>
            <person name="Guerra T."/>
            <person name="Hahn D."/>
        </authorList>
    </citation>
    <scope>NUCLEOTIDE SEQUENCE</scope>
    <source>
        <strain evidence="2">CN6</strain>
    </source>
</reference>
<evidence type="ECO:0000313" key="2">
    <source>
        <dbReference type="EMBL" id="MBL7625876.1"/>
    </source>
</evidence>
<feature type="transmembrane region" description="Helical" evidence="1">
    <location>
        <begin position="97"/>
        <end position="119"/>
    </location>
</feature>
<dbReference type="Proteomes" id="UP000604475">
    <property type="component" value="Unassembled WGS sequence"/>
</dbReference>
<feature type="transmembrane region" description="Helical" evidence="1">
    <location>
        <begin position="24"/>
        <end position="43"/>
    </location>
</feature>
<gene>
    <name evidence="2" type="ORF">I7412_01510</name>
</gene>
<sequence>MTTATAAPARHAAPSADAAPRPRWTWLGVGAGVLGFVATMVTGTGTSDPGVGPNILDDVSQRATHIGGALGYVAVAILLVLAACWRTRIIQRVPDNVAARLVADGLVASAAALTFGYGWKLALSLYGPGGPEDDAFGREGQFVYYMLNDFGPWIGYLGVVVAAGAVAWLGLRDRLVSKWLGIVSLIPPLAVLFMSCTMSIAGFPGVVGPVWLIIAFAGLSLGKHQLTGTVKE</sequence>
<feature type="transmembrane region" description="Helical" evidence="1">
    <location>
        <begin position="206"/>
        <end position="222"/>
    </location>
</feature>